<dbReference type="AlphaFoldDB" id="A0A9D1HD57"/>
<feature type="region of interest" description="Disordered" evidence="16">
    <location>
        <begin position="311"/>
        <end position="345"/>
    </location>
</feature>
<evidence type="ECO:0000256" key="6">
    <source>
        <dbReference type="ARBA" id="ARBA00022741"/>
    </source>
</evidence>
<feature type="transmembrane region" description="Helical" evidence="17">
    <location>
        <begin position="105"/>
        <end position="129"/>
    </location>
</feature>
<dbReference type="GO" id="GO:0005886">
    <property type="term" value="C:plasma membrane"/>
    <property type="evidence" value="ECO:0007669"/>
    <property type="project" value="UniProtKB-SubCell"/>
</dbReference>
<dbReference type="Pfam" id="PF01580">
    <property type="entry name" value="FtsK_SpoIIIE"/>
    <property type="match status" value="1"/>
</dbReference>
<comment type="function">
    <text evidence="13">Essential cell division protein that coordinates cell division and chromosome segregation. The N-terminus is involved in assembly of the cell-division machinery. The C-terminus functions as a DNA motor that moves dsDNA in an ATP-dependent manner towards the dif recombination site, which is located within the replication terminus region. Required for activation of the Xer recombinase, allowing activation of chromosome unlinking by recombination.</text>
</comment>
<dbReference type="Gene3D" id="3.30.980.40">
    <property type="match status" value="1"/>
</dbReference>
<feature type="region of interest" description="Disordered" evidence="16">
    <location>
        <begin position="1"/>
        <end position="60"/>
    </location>
</feature>
<keyword evidence="8 15" id="KW-0067">ATP-binding</keyword>
<dbReference type="Pfam" id="PF13491">
    <property type="entry name" value="FtsK_4TM"/>
    <property type="match status" value="1"/>
</dbReference>
<feature type="binding site" evidence="15">
    <location>
        <begin position="545"/>
        <end position="552"/>
    </location>
    <ligand>
        <name>ATP</name>
        <dbReference type="ChEBI" id="CHEBI:30616"/>
    </ligand>
</feature>
<dbReference type="InterPro" id="IPR003593">
    <property type="entry name" value="AAA+_ATPase"/>
</dbReference>
<evidence type="ECO:0000256" key="15">
    <source>
        <dbReference type="PROSITE-ProRule" id="PRU00289"/>
    </source>
</evidence>
<protein>
    <submittedName>
        <fullName evidence="19">DNA translocase FtsK</fullName>
    </submittedName>
</protein>
<evidence type="ECO:0000256" key="12">
    <source>
        <dbReference type="ARBA" id="ARBA00023306"/>
    </source>
</evidence>
<dbReference type="InterPro" id="IPR027417">
    <property type="entry name" value="P-loop_NTPase"/>
</dbReference>
<evidence type="ECO:0000256" key="7">
    <source>
        <dbReference type="ARBA" id="ARBA00022829"/>
    </source>
</evidence>
<evidence type="ECO:0000256" key="14">
    <source>
        <dbReference type="ARBA" id="ARBA00025923"/>
    </source>
</evidence>
<keyword evidence="9 17" id="KW-1133">Transmembrane helix</keyword>
<feature type="region of interest" description="Disordered" evidence="16">
    <location>
        <begin position="848"/>
        <end position="878"/>
    </location>
</feature>
<feature type="compositionally biased region" description="Basic and acidic residues" evidence="16">
    <location>
        <begin position="311"/>
        <end position="334"/>
    </location>
</feature>
<organism evidence="19 20">
    <name type="scientific">Candidatus Allocopromorpha excrementavium</name>
    <dbReference type="NCBI Taxonomy" id="2840741"/>
    <lineage>
        <taxon>Bacteria</taxon>
        <taxon>Bacillati</taxon>
        <taxon>Bacillota</taxon>
        <taxon>Clostridia</taxon>
        <taxon>Eubacteriales</taxon>
        <taxon>Eubacteriaceae</taxon>
        <taxon>Eubacteriaceae incertae sedis</taxon>
        <taxon>Candidatus Allocopromorpha</taxon>
    </lineage>
</organism>
<keyword evidence="5 17" id="KW-0812">Transmembrane</keyword>
<dbReference type="InterPro" id="IPR050206">
    <property type="entry name" value="FtsK/SpoIIIE/SftA"/>
</dbReference>
<evidence type="ECO:0000256" key="13">
    <source>
        <dbReference type="ARBA" id="ARBA00024986"/>
    </source>
</evidence>
<proteinExistence type="inferred from homology"/>
<reference evidence="19" key="2">
    <citation type="journal article" date="2021" name="PeerJ">
        <title>Extensive microbial diversity within the chicken gut microbiome revealed by metagenomics and culture.</title>
        <authorList>
            <person name="Gilroy R."/>
            <person name="Ravi A."/>
            <person name="Getino M."/>
            <person name="Pursley I."/>
            <person name="Horton D.L."/>
            <person name="Alikhan N.F."/>
            <person name="Baker D."/>
            <person name="Gharbi K."/>
            <person name="Hall N."/>
            <person name="Watson M."/>
            <person name="Adriaenssens E.M."/>
            <person name="Foster-Nyarko E."/>
            <person name="Jarju S."/>
            <person name="Secka A."/>
            <person name="Antonio M."/>
            <person name="Oren A."/>
            <person name="Chaudhuri R.R."/>
            <person name="La Ragione R."/>
            <person name="Hildebrand F."/>
            <person name="Pallen M.J."/>
        </authorList>
    </citation>
    <scope>NUCLEOTIDE SEQUENCE</scope>
    <source>
        <strain evidence="19">CHK176-22527</strain>
    </source>
</reference>
<dbReference type="PROSITE" id="PS50901">
    <property type="entry name" value="FTSK"/>
    <property type="match status" value="1"/>
</dbReference>
<keyword evidence="12" id="KW-0131">Cell cycle</keyword>
<dbReference type="PANTHER" id="PTHR22683">
    <property type="entry name" value="SPORULATION PROTEIN RELATED"/>
    <property type="match status" value="1"/>
</dbReference>
<evidence type="ECO:0000256" key="4">
    <source>
        <dbReference type="ARBA" id="ARBA00022618"/>
    </source>
</evidence>
<dbReference type="GO" id="GO:0003677">
    <property type="term" value="F:DNA binding"/>
    <property type="evidence" value="ECO:0007669"/>
    <property type="project" value="UniProtKB-KW"/>
</dbReference>
<evidence type="ECO:0000313" key="19">
    <source>
        <dbReference type="EMBL" id="HIU00046.1"/>
    </source>
</evidence>
<dbReference type="GO" id="GO:0007059">
    <property type="term" value="P:chromosome segregation"/>
    <property type="evidence" value="ECO:0007669"/>
    <property type="project" value="UniProtKB-KW"/>
</dbReference>
<dbReference type="SMART" id="SM00382">
    <property type="entry name" value="AAA"/>
    <property type="match status" value="1"/>
</dbReference>
<evidence type="ECO:0000256" key="10">
    <source>
        <dbReference type="ARBA" id="ARBA00023125"/>
    </source>
</evidence>
<comment type="subunit">
    <text evidence="14">Homohexamer. Forms a ring that surrounds DNA.</text>
</comment>
<dbReference type="EMBL" id="DVLX01000088">
    <property type="protein sequence ID" value="HIU00046.1"/>
    <property type="molecule type" value="Genomic_DNA"/>
</dbReference>
<evidence type="ECO:0000256" key="8">
    <source>
        <dbReference type="ARBA" id="ARBA00022840"/>
    </source>
</evidence>
<feature type="compositionally biased region" description="Basic residues" evidence="16">
    <location>
        <begin position="7"/>
        <end position="17"/>
    </location>
</feature>
<dbReference type="InterPro" id="IPR036390">
    <property type="entry name" value="WH_DNA-bd_sf"/>
</dbReference>
<keyword evidence="6 15" id="KW-0547">Nucleotide-binding</keyword>
<comment type="similarity">
    <text evidence="2">Belongs to the FtsK/SpoIIIE/SftA family.</text>
</comment>
<dbReference type="Proteomes" id="UP000824159">
    <property type="component" value="Unassembled WGS sequence"/>
</dbReference>
<evidence type="ECO:0000256" key="9">
    <source>
        <dbReference type="ARBA" id="ARBA00022989"/>
    </source>
</evidence>
<reference evidence="19" key="1">
    <citation type="submission" date="2020-10" db="EMBL/GenBank/DDBJ databases">
        <authorList>
            <person name="Gilroy R."/>
        </authorList>
    </citation>
    <scope>NUCLEOTIDE SEQUENCE</scope>
    <source>
        <strain evidence="19">CHK176-22527</strain>
    </source>
</reference>
<dbReference type="InterPro" id="IPR036388">
    <property type="entry name" value="WH-like_DNA-bd_sf"/>
</dbReference>
<comment type="caution">
    <text evidence="19">The sequence shown here is derived from an EMBL/GenBank/DDBJ whole genome shotgun (WGS) entry which is preliminary data.</text>
</comment>
<name>A0A9D1HD57_9FIRM</name>
<dbReference type="SMART" id="SM00843">
    <property type="entry name" value="Ftsk_gamma"/>
    <property type="match status" value="1"/>
</dbReference>
<feature type="domain" description="FtsK" evidence="18">
    <location>
        <begin position="528"/>
        <end position="720"/>
    </location>
</feature>
<comment type="subcellular location">
    <subcellularLocation>
        <location evidence="1">Cell membrane</location>
        <topology evidence="1">Multi-pass membrane protein</topology>
    </subcellularLocation>
</comment>
<evidence type="ECO:0000256" key="11">
    <source>
        <dbReference type="ARBA" id="ARBA00023136"/>
    </source>
</evidence>
<dbReference type="SUPFAM" id="SSF46785">
    <property type="entry name" value="Winged helix' DNA-binding domain"/>
    <property type="match status" value="1"/>
</dbReference>
<dbReference type="InterPro" id="IPR002543">
    <property type="entry name" value="FtsK_dom"/>
</dbReference>
<accession>A0A9D1HD57</accession>
<dbReference type="InterPro" id="IPR018541">
    <property type="entry name" value="Ftsk_gamma"/>
</dbReference>
<feature type="transmembrane region" description="Helical" evidence="17">
    <location>
        <begin position="74"/>
        <end position="93"/>
    </location>
</feature>
<feature type="compositionally biased region" description="Basic and acidic residues" evidence="16">
    <location>
        <begin position="866"/>
        <end position="878"/>
    </location>
</feature>
<dbReference type="Pfam" id="PF17854">
    <property type="entry name" value="FtsK_alpha"/>
    <property type="match status" value="1"/>
</dbReference>
<evidence type="ECO:0000256" key="16">
    <source>
        <dbReference type="SAM" id="MobiDB-lite"/>
    </source>
</evidence>
<dbReference type="Gene3D" id="3.40.50.300">
    <property type="entry name" value="P-loop containing nucleotide triphosphate hydrolases"/>
    <property type="match status" value="1"/>
</dbReference>
<evidence type="ECO:0000259" key="18">
    <source>
        <dbReference type="PROSITE" id="PS50901"/>
    </source>
</evidence>
<feature type="transmembrane region" description="Helical" evidence="17">
    <location>
        <begin position="141"/>
        <end position="160"/>
    </location>
</feature>
<dbReference type="InterPro" id="IPR041027">
    <property type="entry name" value="FtsK_alpha"/>
</dbReference>
<keyword evidence="4" id="KW-0132">Cell division</keyword>
<dbReference type="GO" id="GO:0051301">
    <property type="term" value="P:cell division"/>
    <property type="evidence" value="ECO:0007669"/>
    <property type="project" value="UniProtKB-KW"/>
</dbReference>
<feature type="transmembrane region" description="Helical" evidence="17">
    <location>
        <begin position="195"/>
        <end position="220"/>
    </location>
</feature>
<dbReference type="InterPro" id="IPR025199">
    <property type="entry name" value="FtsK_4TM"/>
</dbReference>
<dbReference type="Gene3D" id="1.10.10.10">
    <property type="entry name" value="Winged helix-like DNA-binding domain superfamily/Winged helix DNA-binding domain"/>
    <property type="match status" value="1"/>
</dbReference>
<dbReference type="Pfam" id="PF09397">
    <property type="entry name" value="FtsK_gamma"/>
    <property type="match status" value="1"/>
</dbReference>
<keyword evidence="7" id="KW-0159">Chromosome partition</keyword>
<sequence>MAGSSRKTTKKTNRTTRGKQTVSKTVKKGTASKNRKTPAVKNNTGAAKERTAKGSNAADVRDKRKVNKRVKDEIIAIISIALGIFFIIAFQTSAAGEIGQAFSEFFKGCFGFAAYIMPYYFIVYGILLFAKKTINAGLRSLILLLIIFLNISLINSARFISADAPEFGFSNISVHYSNGIVLDDGGVFGMTVGGFIVKLIGIPGLYIFSIVFIAVCLLLLMNTPVSRFMENAKLRKKQHDEKKEARIKEKELHQKEDYMRMKLEMLQEEKNMEQSRQGDVFDSVDSLSEGNISEGQKKILSYMKEEKRSPEKTDFINMFRSEKNKMDSEDEKSGKKNISSESEREKFRKTPIIIGGFSPKAAEEKISKAEAAKMTLKEEDFNVSETSSDDYEFPSVELLKKGDITNANMSSENELRRKAEKLEDTLHSFNIDAEVTNVTQGPTVTRYEVHPNVGVKVSGITNLANDIALNMEAKSIRIEAPIPGKPAVGIEIENEKNTMVTIREIIESQAFKKSESKISFAVGKDIEGNAIVADLKSMPHLLIAGSTGSGKSVCINSIITSFLYKATPEEVKLVLIDPKVVELANYNGIPHLLIPVVTEPSKAAAALNWAVAEMDERYRRFAEEGVREISGYNSKVMERNEEENVMPQIVIIIDELADLMMVSKSQVEESICRLAQKARAAGMHLIVATQRPSTDVVTGLIKANIPSRIAFAVSSHHDSMTILDMSGAEKLVGKGDMLFNPLGSGKPLRVQGTFISDREVNDVIDFVKAQADDSSDYSDNVMSSIEKVNSSLSSEHDKDMEDELLPDAIELVVDAQQASVSMLQRRFRIGYNRAARIIDAMEERQIVGPADGSRPRQVLISEEDLENMKDAEEDGDMK</sequence>
<dbReference type="PANTHER" id="PTHR22683:SF41">
    <property type="entry name" value="DNA TRANSLOCASE FTSK"/>
    <property type="match status" value="1"/>
</dbReference>
<keyword evidence="11 17" id="KW-0472">Membrane</keyword>
<dbReference type="SUPFAM" id="SSF52540">
    <property type="entry name" value="P-loop containing nucleoside triphosphate hydrolases"/>
    <property type="match status" value="1"/>
</dbReference>
<gene>
    <name evidence="19" type="ORF">IAD12_07305</name>
</gene>
<evidence type="ECO:0000256" key="1">
    <source>
        <dbReference type="ARBA" id="ARBA00004651"/>
    </source>
</evidence>
<keyword evidence="3" id="KW-1003">Cell membrane</keyword>
<dbReference type="GO" id="GO:0005524">
    <property type="term" value="F:ATP binding"/>
    <property type="evidence" value="ECO:0007669"/>
    <property type="project" value="UniProtKB-UniRule"/>
</dbReference>
<evidence type="ECO:0000313" key="20">
    <source>
        <dbReference type="Proteomes" id="UP000824159"/>
    </source>
</evidence>
<evidence type="ECO:0000256" key="2">
    <source>
        <dbReference type="ARBA" id="ARBA00006474"/>
    </source>
</evidence>
<evidence type="ECO:0000256" key="17">
    <source>
        <dbReference type="SAM" id="Phobius"/>
    </source>
</evidence>
<evidence type="ECO:0000256" key="5">
    <source>
        <dbReference type="ARBA" id="ARBA00022692"/>
    </source>
</evidence>
<keyword evidence="10" id="KW-0238">DNA-binding</keyword>
<evidence type="ECO:0000256" key="3">
    <source>
        <dbReference type="ARBA" id="ARBA00022475"/>
    </source>
</evidence>